<protein>
    <submittedName>
        <fullName evidence="2">DNA-binding domain-containing protein</fullName>
    </submittedName>
</protein>
<dbReference type="EMBL" id="JAQOMS010000002">
    <property type="protein sequence ID" value="MDC2891018.1"/>
    <property type="molecule type" value="Genomic_DNA"/>
</dbReference>
<feature type="domain" description="Putative DNA-binding" evidence="1">
    <location>
        <begin position="7"/>
        <end position="59"/>
    </location>
</feature>
<proteinExistence type="predicted"/>
<dbReference type="Gene3D" id="1.10.150.690">
    <property type="entry name" value="DUF2063"/>
    <property type="match status" value="1"/>
</dbReference>
<keyword evidence="3" id="KW-1185">Reference proteome</keyword>
<accession>A0ABT5FIJ6</accession>
<name>A0ABT5FIJ6_9GAMM</name>
<reference evidence="2 3" key="1">
    <citation type="submission" date="2023-01" db="EMBL/GenBank/DDBJ databases">
        <title>Psychrosphaera sp. nov., isolated from marine algae.</title>
        <authorList>
            <person name="Bayburt H."/>
            <person name="Choi B.J."/>
            <person name="Kim J.M."/>
            <person name="Choi D.G."/>
            <person name="Jeon C.O."/>
        </authorList>
    </citation>
    <scope>NUCLEOTIDE SEQUENCE [LARGE SCALE GENOMIC DNA]</scope>
    <source>
        <strain evidence="2 3">G1-22</strain>
    </source>
</reference>
<dbReference type="InterPro" id="IPR018640">
    <property type="entry name" value="DUF2063"/>
</dbReference>
<evidence type="ECO:0000313" key="2">
    <source>
        <dbReference type="EMBL" id="MDC2891018.1"/>
    </source>
</evidence>
<organism evidence="2 3">
    <name type="scientific">Psychrosphaera algicola</name>
    <dbReference type="NCBI Taxonomy" id="3023714"/>
    <lineage>
        <taxon>Bacteria</taxon>
        <taxon>Pseudomonadati</taxon>
        <taxon>Pseudomonadota</taxon>
        <taxon>Gammaproteobacteria</taxon>
        <taxon>Alteromonadales</taxon>
        <taxon>Pseudoalteromonadaceae</taxon>
        <taxon>Psychrosphaera</taxon>
    </lineage>
</organism>
<keyword evidence="2" id="KW-0238">DNA-binding</keyword>
<dbReference type="GO" id="GO:0003677">
    <property type="term" value="F:DNA binding"/>
    <property type="evidence" value="ECO:0007669"/>
    <property type="project" value="UniProtKB-KW"/>
</dbReference>
<gene>
    <name evidence="2" type="ORF">PN838_22670</name>
</gene>
<evidence type="ECO:0000313" key="3">
    <source>
        <dbReference type="Proteomes" id="UP001528411"/>
    </source>
</evidence>
<dbReference type="RefSeq" id="WP_272182063.1">
    <property type="nucleotide sequence ID" value="NZ_JAQOMS010000002.1"/>
</dbReference>
<sequence length="70" mass="8250">MTKLTEAQLHLAQQIRTGVTQSNNKDEQRRVEIYQELFFNNLEDFCATTFPVLKAQWAQKSGLHLFGRFY</sequence>
<comment type="caution">
    <text evidence="2">The sequence shown here is derived from an EMBL/GenBank/DDBJ whole genome shotgun (WGS) entry which is preliminary data.</text>
</comment>
<dbReference type="Pfam" id="PF09836">
    <property type="entry name" value="DUF2063"/>
    <property type="match status" value="1"/>
</dbReference>
<dbReference type="InterPro" id="IPR044922">
    <property type="entry name" value="DUF2063_N_sf"/>
</dbReference>
<dbReference type="Proteomes" id="UP001528411">
    <property type="component" value="Unassembled WGS sequence"/>
</dbReference>
<evidence type="ECO:0000259" key="1">
    <source>
        <dbReference type="Pfam" id="PF09836"/>
    </source>
</evidence>